<gene>
    <name evidence="19" type="ORF">BJ993_004430</name>
</gene>
<name>A0A7Y9ZNU3_9ACTN</name>
<evidence type="ECO:0000256" key="11">
    <source>
        <dbReference type="ARBA" id="ARBA00023049"/>
    </source>
</evidence>
<evidence type="ECO:0000256" key="6">
    <source>
        <dbReference type="ARBA" id="ARBA00022723"/>
    </source>
</evidence>
<dbReference type="InterPro" id="IPR046342">
    <property type="entry name" value="CBS_dom_sf"/>
</dbReference>
<keyword evidence="5 14" id="KW-0812">Transmembrane</keyword>
<dbReference type="PIRSF" id="PIRSF006404">
    <property type="entry name" value="UCP006404_Pept_M50_CBS"/>
    <property type="match status" value="1"/>
</dbReference>
<evidence type="ECO:0000259" key="18">
    <source>
        <dbReference type="Pfam" id="PF02163"/>
    </source>
</evidence>
<keyword evidence="10 14" id="KW-1133">Transmembrane helix</keyword>
<sequence length="382" mass="39665">MSSPSPAPQRPPVPRGMVRIGRIAGSDVLVSTSWFFVAALIAWIMGPRVDQVQPGLGAWKYVVGVAFAMALYLAILLHEASHALVARRFGFTVEAITLHFLGGATTIDGEARRPRQEFWIAVVGPITSLAVGAVAVALWFAIPEEQGLLLLVVEGLAGSNLVIGVLNLVPGLPLDGGRVLKAGVWALTGKVYVGTVVAGWGGRVTAVAVVVWAFLSSRDGTVVNSVVLVIVAMFLWTGASQAIAAAGVVRGLSGVVARELARPAITVPEDLPLAEAVRRAGAASVPGSTTGIVTTTSDGRPVGVVSDEAVRAVPEERMPWLAVSTVARSLVGGRALPVGITGEDLLAALRRTPASEYVLLAEDGSVHGVLATADIVRAMRNR</sequence>
<comment type="similarity">
    <text evidence="2 14">Belongs to the peptidase M50B family.</text>
</comment>
<dbReference type="GO" id="GO:0008237">
    <property type="term" value="F:metallopeptidase activity"/>
    <property type="evidence" value="ECO:0007669"/>
    <property type="project" value="UniProtKB-UniRule"/>
</dbReference>
<keyword evidence="3 14" id="KW-1003">Cell membrane</keyword>
<feature type="binding site" evidence="16">
    <location>
        <position position="175"/>
    </location>
    <ligand>
        <name>Zn(2+)</name>
        <dbReference type="ChEBI" id="CHEBI:29105"/>
        <note>catalytic</note>
    </ligand>
</feature>
<comment type="subcellular location">
    <subcellularLocation>
        <location evidence="1 14">Cell membrane</location>
        <topology evidence="1 14">Multi-pass membrane protein</topology>
    </subcellularLocation>
</comment>
<keyword evidence="7" id="KW-0677">Repeat</keyword>
<feature type="transmembrane region" description="Helical" evidence="14">
    <location>
        <begin position="118"/>
        <end position="142"/>
    </location>
</feature>
<comment type="caution">
    <text evidence="19">The sequence shown here is derived from an EMBL/GenBank/DDBJ whole genome shotgun (WGS) entry which is preliminary data.</text>
</comment>
<proteinExistence type="inferred from homology"/>
<feature type="transmembrane region" description="Helical" evidence="14">
    <location>
        <begin position="58"/>
        <end position="78"/>
    </location>
</feature>
<evidence type="ECO:0000256" key="8">
    <source>
        <dbReference type="ARBA" id="ARBA00022801"/>
    </source>
</evidence>
<dbReference type="InterPro" id="IPR016483">
    <property type="entry name" value="UCP006404_Pept_M50_CBS"/>
</dbReference>
<accession>A0A7Y9ZNU3</accession>
<dbReference type="Pfam" id="PF00571">
    <property type="entry name" value="CBS"/>
    <property type="match status" value="1"/>
</dbReference>
<evidence type="ECO:0000256" key="5">
    <source>
        <dbReference type="ARBA" id="ARBA00022692"/>
    </source>
</evidence>
<feature type="transmembrane region" description="Helical" evidence="14">
    <location>
        <begin position="20"/>
        <end position="46"/>
    </location>
</feature>
<evidence type="ECO:0000256" key="16">
    <source>
        <dbReference type="PIRSR" id="PIRSR006404-2"/>
    </source>
</evidence>
<keyword evidence="4 14" id="KW-0645">Protease</keyword>
<evidence type="ECO:0000259" key="17">
    <source>
        <dbReference type="Pfam" id="PF00571"/>
    </source>
</evidence>
<evidence type="ECO:0000313" key="19">
    <source>
        <dbReference type="EMBL" id="NYI47350.1"/>
    </source>
</evidence>
<feature type="domain" description="Peptidase M50" evidence="18">
    <location>
        <begin position="66"/>
        <end position="141"/>
    </location>
</feature>
<evidence type="ECO:0000256" key="9">
    <source>
        <dbReference type="ARBA" id="ARBA00022833"/>
    </source>
</evidence>
<keyword evidence="12" id="KW-0129">CBS domain</keyword>
<keyword evidence="6 14" id="KW-0479">Metal-binding</keyword>
<evidence type="ECO:0000313" key="20">
    <source>
        <dbReference type="Proteomes" id="UP000562045"/>
    </source>
</evidence>
<reference evidence="19 20" key="1">
    <citation type="submission" date="2020-07" db="EMBL/GenBank/DDBJ databases">
        <title>Sequencing the genomes of 1000 actinobacteria strains.</title>
        <authorList>
            <person name="Klenk H.-P."/>
        </authorList>
    </citation>
    <scope>NUCLEOTIDE SEQUENCE [LARGE SCALE GENOMIC DNA]</scope>
    <source>
        <strain evidence="19 20">DSM 15131</strain>
    </source>
</reference>
<feature type="transmembrane region" description="Helical" evidence="14">
    <location>
        <begin position="227"/>
        <end position="249"/>
    </location>
</feature>
<evidence type="ECO:0000256" key="7">
    <source>
        <dbReference type="ARBA" id="ARBA00022737"/>
    </source>
</evidence>
<evidence type="ECO:0000256" key="14">
    <source>
        <dbReference type="PIRNR" id="PIRNR006404"/>
    </source>
</evidence>
<feature type="binding site" evidence="16">
    <location>
        <position position="82"/>
    </location>
    <ligand>
        <name>Zn(2+)</name>
        <dbReference type="ChEBI" id="CHEBI:29105"/>
        <note>catalytic</note>
    </ligand>
</feature>
<evidence type="ECO:0000256" key="2">
    <source>
        <dbReference type="ARBA" id="ARBA00007931"/>
    </source>
</evidence>
<dbReference type="InterPro" id="IPR000644">
    <property type="entry name" value="CBS_dom"/>
</dbReference>
<evidence type="ECO:0000256" key="10">
    <source>
        <dbReference type="ARBA" id="ARBA00022989"/>
    </source>
</evidence>
<dbReference type="InterPro" id="IPR008915">
    <property type="entry name" value="Peptidase_M50"/>
</dbReference>
<dbReference type="AlphaFoldDB" id="A0A7Y9ZNU3"/>
<feature type="domain" description="CBS" evidence="17">
    <location>
        <begin position="259"/>
        <end position="311"/>
    </location>
</feature>
<feature type="binding site" evidence="16">
    <location>
        <position position="78"/>
    </location>
    <ligand>
        <name>Zn(2+)</name>
        <dbReference type="ChEBI" id="CHEBI:29105"/>
        <note>catalytic</note>
    </ligand>
</feature>
<dbReference type="RefSeq" id="WP_308645675.1">
    <property type="nucleotide sequence ID" value="NZ_JACBZM010000001.1"/>
</dbReference>
<evidence type="ECO:0000256" key="13">
    <source>
        <dbReference type="ARBA" id="ARBA00023136"/>
    </source>
</evidence>
<keyword evidence="13 14" id="KW-0472">Membrane</keyword>
<dbReference type="GO" id="GO:0006508">
    <property type="term" value="P:proteolysis"/>
    <property type="evidence" value="ECO:0007669"/>
    <property type="project" value="UniProtKB-KW"/>
</dbReference>
<keyword evidence="11 14" id="KW-0482">Metalloprotease</keyword>
<dbReference type="SUPFAM" id="SSF54631">
    <property type="entry name" value="CBS-domain pair"/>
    <property type="match status" value="1"/>
</dbReference>
<evidence type="ECO:0000256" key="3">
    <source>
        <dbReference type="ARBA" id="ARBA00022475"/>
    </source>
</evidence>
<evidence type="ECO:0000256" key="1">
    <source>
        <dbReference type="ARBA" id="ARBA00004651"/>
    </source>
</evidence>
<dbReference type="EMBL" id="JACBZM010000001">
    <property type="protein sequence ID" value="NYI47350.1"/>
    <property type="molecule type" value="Genomic_DNA"/>
</dbReference>
<feature type="transmembrane region" description="Helical" evidence="14">
    <location>
        <begin position="191"/>
        <end position="215"/>
    </location>
</feature>
<dbReference type="GO" id="GO:0005886">
    <property type="term" value="C:plasma membrane"/>
    <property type="evidence" value="ECO:0007669"/>
    <property type="project" value="UniProtKB-SubCell"/>
</dbReference>
<feature type="transmembrane region" description="Helical" evidence="14">
    <location>
        <begin position="148"/>
        <end position="170"/>
    </location>
</feature>
<keyword evidence="8 14" id="KW-0378">Hydrolase</keyword>
<dbReference type="PANTHER" id="PTHR39188:SF3">
    <property type="entry name" value="STAGE IV SPORULATION PROTEIN FB"/>
    <property type="match status" value="1"/>
</dbReference>
<evidence type="ECO:0000256" key="12">
    <source>
        <dbReference type="ARBA" id="ARBA00023122"/>
    </source>
</evidence>
<comment type="cofactor">
    <cofactor evidence="14 16">
        <name>Zn(2+)</name>
        <dbReference type="ChEBI" id="CHEBI:29105"/>
    </cofactor>
    <text evidence="14 16">Binds 1 zinc ion per subunit.</text>
</comment>
<keyword evidence="9 14" id="KW-0862">Zinc</keyword>
<dbReference type="GO" id="GO:0046872">
    <property type="term" value="F:metal ion binding"/>
    <property type="evidence" value="ECO:0007669"/>
    <property type="project" value="UniProtKB-UniRule"/>
</dbReference>
<evidence type="ECO:0000256" key="4">
    <source>
        <dbReference type="ARBA" id="ARBA00022670"/>
    </source>
</evidence>
<dbReference type="Pfam" id="PF02163">
    <property type="entry name" value="Peptidase_M50"/>
    <property type="match status" value="1"/>
</dbReference>
<dbReference type="Proteomes" id="UP000562045">
    <property type="component" value="Unassembled WGS sequence"/>
</dbReference>
<organism evidence="19 20">
    <name type="scientific">Nocardioides aromaticivorans</name>
    <dbReference type="NCBI Taxonomy" id="200618"/>
    <lineage>
        <taxon>Bacteria</taxon>
        <taxon>Bacillati</taxon>
        <taxon>Actinomycetota</taxon>
        <taxon>Actinomycetes</taxon>
        <taxon>Propionibacteriales</taxon>
        <taxon>Nocardioidaceae</taxon>
        <taxon>Nocardioides</taxon>
    </lineage>
</organism>
<protein>
    <recommendedName>
        <fullName evidence="14">Zinc metalloprotease</fullName>
    </recommendedName>
</protein>
<dbReference type="CDD" id="cd06164">
    <property type="entry name" value="S2P-M50_SpoIVFB_CBS"/>
    <property type="match status" value="1"/>
</dbReference>
<evidence type="ECO:0000256" key="15">
    <source>
        <dbReference type="PIRSR" id="PIRSR006404-1"/>
    </source>
</evidence>
<dbReference type="PANTHER" id="PTHR39188">
    <property type="entry name" value="MEMBRANE-ASSOCIATED ZINC METALLOPROTEASE M50B"/>
    <property type="match status" value="1"/>
</dbReference>
<feature type="active site" evidence="15">
    <location>
        <position position="79"/>
    </location>
</feature>